<comment type="caution">
    <text evidence="2">Lacks conserved residue(s) required for the propagation of feature annotation.</text>
</comment>
<evidence type="ECO:0000256" key="1">
    <source>
        <dbReference type="ARBA" id="ARBA00022694"/>
    </source>
</evidence>
<dbReference type="GO" id="GO:0016879">
    <property type="term" value="F:ligase activity, forming carbon-nitrogen bonds"/>
    <property type="evidence" value="ECO:0007669"/>
    <property type="project" value="UniProtKB-UniRule"/>
</dbReference>
<dbReference type="EMBL" id="DYUC01000004">
    <property type="protein sequence ID" value="HJG85475.1"/>
    <property type="molecule type" value="Genomic_DNA"/>
</dbReference>
<dbReference type="PANTHER" id="PTHR37825">
    <property type="entry name" value="TRNA(MET) CYTIDINE ACETATE LIGASE"/>
    <property type="match status" value="1"/>
</dbReference>
<comment type="subcellular location">
    <subcellularLocation>
        <location evidence="2">Cytoplasm</location>
    </subcellularLocation>
</comment>
<accession>A0A921SR39</accession>
<comment type="caution">
    <text evidence="3">The sequence shown here is derived from an EMBL/GenBank/DDBJ whole genome shotgun (WGS) entry which is preliminary data.</text>
</comment>
<keyword evidence="2" id="KW-0694">RNA-binding</keyword>
<comment type="function">
    <text evidence="2">Catalyzes the formation of N(4)-acetylcytidine (ac(4)C) at the wobble position of elongator tRNA(Met), using acetate and ATP as substrates. First activates an acetate ion to form acetyladenylate (Ac-AMP) and then transfers the acetyl group to tRNA to form ac(4)C34.</text>
</comment>
<evidence type="ECO:0000313" key="4">
    <source>
        <dbReference type="Proteomes" id="UP000760668"/>
    </source>
</evidence>
<dbReference type="GO" id="GO:0005737">
    <property type="term" value="C:cytoplasm"/>
    <property type="evidence" value="ECO:0007669"/>
    <property type="project" value="UniProtKB-SubCell"/>
</dbReference>
<dbReference type="InterPro" id="IPR014729">
    <property type="entry name" value="Rossmann-like_a/b/a_fold"/>
</dbReference>
<protein>
    <recommendedName>
        <fullName evidence="2">tRNA(Met) cytidine acetate ligase</fullName>
        <ecNumber evidence="2">6.3.4.-</ecNumber>
    </recommendedName>
</protein>
<keyword evidence="2" id="KW-0963">Cytoplasm</keyword>
<keyword evidence="2" id="KW-0067">ATP-binding</keyword>
<dbReference type="GO" id="GO:0000049">
    <property type="term" value="F:tRNA binding"/>
    <property type="evidence" value="ECO:0007669"/>
    <property type="project" value="UniProtKB-KW"/>
</dbReference>
<dbReference type="RefSeq" id="WP_295369642.1">
    <property type="nucleotide sequence ID" value="NZ_DYUC01000004.1"/>
</dbReference>
<keyword evidence="2" id="KW-0820">tRNA-binding</keyword>
<feature type="binding site" evidence="2">
    <location>
        <position position="161"/>
    </location>
    <ligand>
        <name>ATP</name>
        <dbReference type="ChEBI" id="CHEBI:30616"/>
    </ligand>
</feature>
<dbReference type="GO" id="GO:0005524">
    <property type="term" value="F:ATP binding"/>
    <property type="evidence" value="ECO:0007669"/>
    <property type="project" value="UniProtKB-KW"/>
</dbReference>
<organism evidence="3 4">
    <name type="scientific">Pseudoflavonifractor capillosus</name>
    <dbReference type="NCBI Taxonomy" id="106588"/>
    <lineage>
        <taxon>Bacteria</taxon>
        <taxon>Bacillati</taxon>
        <taxon>Bacillota</taxon>
        <taxon>Clostridia</taxon>
        <taxon>Eubacteriales</taxon>
        <taxon>Oscillospiraceae</taxon>
        <taxon>Pseudoflavonifractor</taxon>
    </lineage>
</organism>
<keyword evidence="2" id="KW-0436">Ligase</keyword>
<dbReference type="SUPFAM" id="SSF52374">
    <property type="entry name" value="Nucleotidylyl transferase"/>
    <property type="match status" value="1"/>
</dbReference>
<comment type="catalytic activity">
    <reaction evidence="2">
        <text>cytidine(34) in elongator tRNA(Met) + acetate + ATP = N(4)-acetylcytidine(34) in elongator tRNA(Met) + AMP + diphosphate</text>
        <dbReference type="Rhea" id="RHEA:58144"/>
        <dbReference type="Rhea" id="RHEA-COMP:10693"/>
        <dbReference type="Rhea" id="RHEA-COMP:10694"/>
        <dbReference type="ChEBI" id="CHEBI:30089"/>
        <dbReference type="ChEBI" id="CHEBI:30616"/>
        <dbReference type="ChEBI" id="CHEBI:33019"/>
        <dbReference type="ChEBI" id="CHEBI:74900"/>
        <dbReference type="ChEBI" id="CHEBI:82748"/>
        <dbReference type="ChEBI" id="CHEBI:456215"/>
    </reaction>
</comment>
<dbReference type="PANTHER" id="PTHR37825:SF1">
    <property type="entry name" value="TRNA(MET) CYTIDINE ACETATE LIGASE"/>
    <property type="match status" value="1"/>
</dbReference>
<dbReference type="AlphaFoldDB" id="A0A921SR39"/>
<dbReference type="Gene3D" id="3.40.50.620">
    <property type="entry name" value="HUPs"/>
    <property type="match status" value="1"/>
</dbReference>
<dbReference type="Pfam" id="PF05636">
    <property type="entry name" value="HIGH_NTase1"/>
    <property type="match status" value="1"/>
</dbReference>
<sequence length="403" mass="42844">MQVAGIVAEYNPFHLGHGWHIAETRRLLGGDAGIVCVMSGNFVQRGEAAAMDKRRRAECALLGGADLVLELPTVWAAASAESFAQGAVALLAATGVVDVLSFGCESGDAAALSAAADCLLTDAHRDLLREDLARGVSFPVARQTAAERLIGPAASCLSTPNNNLAVEYLKALKLLRSPIAPLAVARVGAGHDAAAPADGFASASAVRAMLKDGRWEEAGRYLPPSTLALLSREAEQGRCPAGLEQCERAVLARLRTMDEADFAALPDSGAAEGLPHRLTEAVKASCSIEAFCAAAKTKRYTHARIRRLVLWAFLGLTAADRPASPPYLRVLGFNRRGQALLRNMEKCAALPILVKSAHARRLPRPARQLFELEARCTDLYALCSPLPRPCGLEWTTGPVILDM</sequence>
<feature type="binding site" evidence="2">
    <location>
        <begin position="7"/>
        <end position="20"/>
    </location>
    <ligand>
        <name>ATP</name>
        <dbReference type="ChEBI" id="CHEBI:30616"/>
    </ligand>
</feature>
<reference evidence="3" key="1">
    <citation type="journal article" date="2021" name="PeerJ">
        <title>Extensive microbial diversity within the chicken gut microbiome revealed by metagenomics and culture.</title>
        <authorList>
            <person name="Gilroy R."/>
            <person name="Ravi A."/>
            <person name="Getino M."/>
            <person name="Pursley I."/>
            <person name="Horton D.L."/>
            <person name="Alikhan N.F."/>
            <person name="Baker D."/>
            <person name="Gharbi K."/>
            <person name="Hall N."/>
            <person name="Watson M."/>
            <person name="Adriaenssens E.M."/>
            <person name="Foster-Nyarko E."/>
            <person name="Jarju S."/>
            <person name="Secka A."/>
            <person name="Antonio M."/>
            <person name="Oren A."/>
            <person name="Chaudhuri R.R."/>
            <person name="La Ragione R."/>
            <person name="Hildebrand F."/>
            <person name="Pallen M.J."/>
        </authorList>
    </citation>
    <scope>NUCLEOTIDE SEQUENCE</scope>
    <source>
        <strain evidence="3">CHK179-5677</strain>
    </source>
</reference>
<gene>
    <name evidence="2" type="primary">tmcAL</name>
    <name evidence="3" type="ORF">K8V01_00370</name>
</gene>
<dbReference type="EC" id="6.3.4.-" evidence="2"/>
<keyword evidence="1 2" id="KW-0819">tRNA processing</keyword>
<evidence type="ECO:0000313" key="3">
    <source>
        <dbReference type="EMBL" id="HJG85475.1"/>
    </source>
</evidence>
<reference evidence="3" key="2">
    <citation type="submission" date="2021-09" db="EMBL/GenBank/DDBJ databases">
        <authorList>
            <person name="Gilroy R."/>
        </authorList>
    </citation>
    <scope>NUCLEOTIDE SEQUENCE</scope>
    <source>
        <strain evidence="3">CHK179-5677</strain>
    </source>
</reference>
<keyword evidence="2" id="KW-0547">Nucleotide-binding</keyword>
<comment type="similarity">
    <text evidence="2">Belongs to the TmcAL family.</text>
</comment>
<feature type="binding site" evidence="2">
    <location>
        <position position="103"/>
    </location>
    <ligand>
        <name>ATP</name>
        <dbReference type="ChEBI" id="CHEBI:30616"/>
    </ligand>
</feature>
<dbReference type="Proteomes" id="UP000760668">
    <property type="component" value="Unassembled WGS sequence"/>
</dbReference>
<feature type="binding site" evidence="2">
    <location>
        <position position="186"/>
    </location>
    <ligand>
        <name>ATP</name>
        <dbReference type="ChEBI" id="CHEBI:30616"/>
    </ligand>
</feature>
<name>A0A921SR39_9FIRM</name>
<evidence type="ECO:0000256" key="2">
    <source>
        <dbReference type="HAMAP-Rule" id="MF_01539"/>
    </source>
</evidence>
<dbReference type="HAMAP" id="MF_01539">
    <property type="entry name" value="TmcAL"/>
    <property type="match status" value="1"/>
</dbReference>
<dbReference type="InterPro" id="IPR008513">
    <property type="entry name" value="tRNA(Met)_cyd_acetate_ligase"/>
</dbReference>
<dbReference type="GO" id="GO:0006400">
    <property type="term" value="P:tRNA modification"/>
    <property type="evidence" value="ECO:0007669"/>
    <property type="project" value="UniProtKB-UniRule"/>
</dbReference>
<proteinExistence type="inferred from homology"/>